<gene>
    <name evidence="1" type="ORF">DCBHLPFO_00161</name>
</gene>
<dbReference type="InterPro" id="IPR003837">
    <property type="entry name" value="GatC"/>
</dbReference>
<dbReference type="SUPFAM" id="SSF141000">
    <property type="entry name" value="Glu-tRNAGln amidotransferase C subunit"/>
    <property type="match status" value="1"/>
</dbReference>
<dbReference type="InterPro" id="IPR036113">
    <property type="entry name" value="Asp/Glu-ADT_sf_sub_c"/>
</dbReference>
<accession>A0AA43QYG1</accession>
<reference evidence="1" key="1">
    <citation type="submission" date="2022-11" db="EMBL/GenBank/DDBJ databases">
        <title>Draft genome of Mycoplasma arginini isolated from fly.</title>
        <authorList>
            <person name="Severgnini M."/>
            <person name="Gioia G."/>
            <person name="Cremonesi P."/>
            <person name="Moroni P."/>
            <person name="Addis M.F."/>
            <person name="Castiglioni B."/>
        </authorList>
    </citation>
    <scope>NUCLEOTIDE SEQUENCE</scope>
    <source>
        <strain evidence="1">QMP CG1-1632</strain>
    </source>
</reference>
<dbReference type="EMBL" id="JAPFAR010000042">
    <property type="protein sequence ID" value="MDI3349526.1"/>
    <property type="molecule type" value="Genomic_DNA"/>
</dbReference>
<dbReference type="GO" id="GO:0006450">
    <property type="term" value="P:regulation of translational fidelity"/>
    <property type="evidence" value="ECO:0007669"/>
    <property type="project" value="InterPro"/>
</dbReference>
<dbReference type="Proteomes" id="UP001162175">
    <property type="component" value="Unassembled WGS sequence"/>
</dbReference>
<dbReference type="Pfam" id="PF02686">
    <property type="entry name" value="GatC"/>
    <property type="match status" value="1"/>
</dbReference>
<dbReference type="RefSeq" id="WP_268164450.1">
    <property type="nucleotide sequence ID" value="NZ_JAPFAO010000001.1"/>
</dbReference>
<evidence type="ECO:0000313" key="1">
    <source>
        <dbReference type="EMBL" id="MDI3349526.1"/>
    </source>
</evidence>
<evidence type="ECO:0000313" key="2">
    <source>
        <dbReference type="Proteomes" id="UP001162175"/>
    </source>
</evidence>
<proteinExistence type="predicted"/>
<organism evidence="1 2">
    <name type="scientific">Mycoplasmopsis arginini</name>
    <name type="common">Mycoplasma arginini</name>
    <dbReference type="NCBI Taxonomy" id="2094"/>
    <lineage>
        <taxon>Bacteria</taxon>
        <taxon>Bacillati</taxon>
        <taxon>Mycoplasmatota</taxon>
        <taxon>Mycoplasmoidales</taxon>
        <taxon>Metamycoplasmataceae</taxon>
        <taxon>Mycoplasmopsis</taxon>
    </lineage>
</organism>
<name>A0AA43QYG1_MYCAR</name>
<protein>
    <submittedName>
        <fullName evidence="1">Glutamyl-tRNA(Gln) amidotransferase subunit C</fullName>
    </submittedName>
</protein>
<comment type="caution">
    <text evidence="1">The sequence shown here is derived from an EMBL/GenBank/DDBJ whole genome shotgun (WGS) entry which is preliminary data.</text>
</comment>
<dbReference type="AlphaFoldDB" id="A0AA43QYG1"/>
<sequence length="116" mass="13624">MIKFLYHNQDDKQGVMMSEEELKKLANNLLLEPNEEVFKLAKELLKSIDNSLSELDQINLDDIKPVSHINETKISFDQLREDEVNNNTKIEKEKILENAFNHNDDLVIMKRVINEE</sequence>